<evidence type="ECO:0000256" key="1">
    <source>
        <dbReference type="ARBA" id="ARBA00004308"/>
    </source>
</evidence>
<comment type="caution">
    <text evidence="7">The sequence shown here is derived from an EMBL/GenBank/DDBJ whole genome shotgun (WGS) entry which is preliminary data.</text>
</comment>
<keyword evidence="6" id="KW-0472">Membrane</keyword>
<keyword evidence="3" id="KW-0808">Transferase</keyword>
<evidence type="ECO:0000256" key="2">
    <source>
        <dbReference type="ARBA" id="ARBA00022676"/>
    </source>
</evidence>
<evidence type="ECO:0000256" key="6">
    <source>
        <dbReference type="ARBA" id="ARBA00023136"/>
    </source>
</evidence>
<reference evidence="7 8" key="1">
    <citation type="journal article" date="2023" name="Plants (Basel)">
        <title>Bridging the Gap: Combining Genomics and Transcriptomics Approaches to Understand Stylosanthes scabra, an Orphan Legume from the Brazilian Caatinga.</title>
        <authorList>
            <person name="Ferreira-Neto J.R.C."/>
            <person name="da Silva M.D."/>
            <person name="Binneck E."/>
            <person name="de Melo N.F."/>
            <person name="da Silva R.H."/>
            <person name="de Melo A.L.T.M."/>
            <person name="Pandolfi V."/>
            <person name="Bustamante F.O."/>
            <person name="Brasileiro-Vidal A.C."/>
            <person name="Benko-Iseppon A.M."/>
        </authorList>
    </citation>
    <scope>NUCLEOTIDE SEQUENCE [LARGE SCALE GENOMIC DNA]</scope>
    <source>
        <tissue evidence="7">Leaves</tissue>
    </source>
</reference>
<accession>A0ABU6Z862</accession>
<name>A0ABU6Z862_9FABA</name>
<evidence type="ECO:0000256" key="5">
    <source>
        <dbReference type="ARBA" id="ARBA00022989"/>
    </source>
</evidence>
<sequence>MESGGVPASTDPAMLIKEVIHILSCGYEENTDWGKDSPRYFYRVQDAMQRMEVNILHAFEAFIQKPEVMVDMFDFLENVNTKRGYWKVLYGCFKDWRKLNRVTPLEDQMHQDIVEIDEIEMPPLDSPKTQEQPREIARAKKQADVELIWNDYKRMKFTHFPIPIGQVLAPDNHRSYFPGGPISRARSFMIFSSHHNIYNWGFPSLSLRLMPRLVAGTLAGGPPAATVSRDVSLCPTWKQRPHSAHYSRWSAVAVSRVVSPAGPSRPRLTVLSL</sequence>
<evidence type="ECO:0000256" key="3">
    <source>
        <dbReference type="ARBA" id="ARBA00022679"/>
    </source>
</evidence>
<evidence type="ECO:0000256" key="4">
    <source>
        <dbReference type="ARBA" id="ARBA00022692"/>
    </source>
</evidence>
<dbReference type="InterPro" id="IPR005150">
    <property type="entry name" value="Cellulose_synth"/>
</dbReference>
<keyword evidence="2" id="KW-0328">Glycosyltransferase</keyword>
<keyword evidence="8" id="KW-1185">Reference proteome</keyword>
<evidence type="ECO:0000313" key="7">
    <source>
        <dbReference type="EMBL" id="MED6218122.1"/>
    </source>
</evidence>
<comment type="subcellular location">
    <subcellularLocation>
        <location evidence="1">Endomembrane system</location>
    </subcellularLocation>
</comment>
<keyword evidence="4" id="KW-0812">Transmembrane</keyword>
<organism evidence="7 8">
    <name type="scientific">Stylosanthes scabra</name>
    <dbReference type="NCBI Taxonomy" id="79078"/>
    <lineage>
        <taxon>Eukaryota</taxon>
        <taxon>Viridiplantae</taxon>
        <taxon>Streptophyta</taxon>
        <taxon>Embryophyta</taxon>
        <taxon>Tracheophyta</taxon>
        <taxon>Spermatophyta</taxon>
        <taxon>Magnoliopsida</taxon>
        <taxon>eudicotyledons</taxon>
        <taxon>Gunneridae</taxon>
        <taxon>Pentapetalae</taxon>
        <taxon>rosids</taxon>
        <taxon>fabids</taxon>
        <taxon>Fabales</taxon>
        <taxon>Fabaceae</taxon>
        <taxon>Papilionoideae</taxon>
        <taxon>50 kb inversion clade</taxon>
        <taxon>dalbergioids sensu lato</taxon>
        <taxon>Dalbergieae</taxon>
        <taxon>Pterocarpus clade</taxon>
        <taxon>Stylosanthes</taxon>
    </lineage>
</organism>
<proteinExistence type="predicted"/>
<keyword evidence="5" id="KW-1133">Transmembrane helix</keyword>
<dbReference type="Pfam" id="PF03552">
    <property type="entry name" value="Cellulose_synt"/>
    <property type="match status" value="1"/>
</dbReference>
<dbReference type="EMBL" id="JASCZI010271945">
    <property type="protein sequence ID" value="MED6218122.1"/>
    <property type="molecule type" value="Genomic_DNA"/>
</dbReference>
<dbReference type="Proteomes" id="UP001341840">
    <property type="component" value="Unassembled WGS sequence"/>
</dbReference>
<evidence type="ECO:0000313" key="8">
    <source>
        <dbReference type="Proteomes" id="UP001341840"/>
    </source>
</evidence>
<gene>
    <name evidence="7" type="ORF">PIB30_024002</name>
</gene>
<protein>
    <submittedName>
        <fullName evidence="7">Uncharacterized protein</fullName>
    </submittedName>
</protein>